<evidence type="ECO:0000313" key="3">
    <source>
        <dbReference type="Proteomes" id="UP000271087"/>
    </source>
</evidence>
<evidence type="ECO:0000256" key="1">
    <source>
        <dbReference type="SAM" id="MobiDB-lite"/>
    </source>
</evidence>
<gene>
    <name evidence="2" type="ORF">NOO_LOCUS13018</name>
</gene>
<name>A0A182EXW3_ONCOC</name>
<reference evidence="4" key="1">
    <citation type="submission" date="2016-06" db="UniProtKB">
        <authorList>
            <consortium name="WormBaseParasite"/>
        </authorList>
    </citation>
    <scope>IDENTIFICATION</scope>
</reference>
<proteinExistence type="predicted"/>
<keyword evidence="3" id="KW-1185">Reference proteome</keyword>
<dbReference type="AlphaFoldDB" id="A0A182EXW3"/>
<dbReference type="Proteomes" id="UP000271087">
    <property type="component" value="Unassembled WGS sequence"/>
</dbReference>
<evidence type="ECO:0000313" key="2">
    <source>
        <dbReference type="EMBL" id="VDN00451.1"/>
    </source>
</evidence>
<reference evidence="2 3" key="2">
    <citation type="submission" date="2018-08" db="EMBL/GenBank/DDBJ databases">
        <authorList>
            <person name="Laetsch R D."/>
            <person name="Stevens L."/>
            <person name="Kumar S."/>
            <person name="Blaxter L. M."/>
        </authorList>
    </citation>
    <scope>NUCLEOTIDE SEQUENCE [LARGE SCALE GENOMIC DNA]</scope>
</reference>
<evidence type="ECO:0000313" key="4">
    <source>
        <dbReference type="WBParaSite" id="nOo.2.0.1.t13018-RA"/>
    </source>
</evidence>
<accession>A0A182EXW3</accession>
<protein>
    <submittedName>
        <fullName evidence="2 4">Uncharacterized protein</fullName>
    </submittedName>
</protein>
<dbReference type="WBParaSite" id="nOo.2.0.1.t13018-RA">
    <property type="protein sequence ID" value="nOo.2.0.1.t13018-RA"/>
    <property type="gene ID" value="nOo.2.0.1.g13018"/>
</dbReference>
<feature type="compositionally biased region" description="Pro residues" evidence="1">
    <location>
        <begin position="22"/>
        <end position="46"/>
    </location>
</feature>
<sequence>MVIVKLPFVCGSQGCGCGSSQPQPPPLAPALPLPTLFPPFQPPHPPTSGCSGAGYAPAPQAS</sequence>
<organism evidence="4">
    <name type="scientific">Onchocerca ochengi</name>
    <name type="common">Filarial nematode worm</name>
    <dbReference type="NCBI Taxonomy" id="42157"/>
    <lineage>
        <taxon>Eukaryota</taxon>
        <taxon>Metazoa</taxon>
        <taxon>Ecdysozoa</taxon>
        <taxon>Nematoda</taxon>
        <taxon>Chromadorea</taxon>
        <taxon>Rhabditida</taxon>
        <taxon>Spirurina</taxon>
        <taxon>Spiruromorpha</taxon>
        <taxon>Filarioidea</taxon>
        <taxon>Onchocercidae</taxon>
        <taxon>Onchocerca</taxon>
    </lineage>
</organism>
<dbReference type="EMBL" id="UYRW01013036">
    <property type="protein sequence ID" value="VDN00451.1"/>
    <property type="molecule type" value="Genomic_DNA"/>
</dbReference>
<feature type="region of interest" description="Disordered" evidence="1">
    <location>
        <begin position="16"/>
        <end position="62"/>
    </location>
</feature>